<keyword evidence="1" id="KW-0472">Membrane</keyword>
<dbReference type="AlphaFoldDB" id="A0A150JKW9"/>
<accession>A0A150JJD7</accession>
<name>A0A150JKW9_9EURY</name>
<dbReference type="Proteomes" id="UP000092420">
    <property type="component" value="Unassembled WGS sequence"/>
</dbReference>
<sequence length="208" mass="22581">MTLISDINLFKRDPQLVAGTLLFLAGFIVIMGIITAEIFYPYEYTTSDSMISDLGSTHSSNDITIHPSAIIFNLTMIIAGIMALISAYCMFLLYKKLIFNISFSLFGLGVLGVGIFPGNVKILHPIFALITFISGGIAAIASSKIIEPPYGHISLCIGGISLLFLVSARFFIPILGSGGTERWIVYPLMIWSIGFGAYLLGTNARLKK</sequence>
<evidence type="ECO:0008006" key="5">
    <source>
        <dbReference type="Google" id="ProtNLM"/>
    </source>
</evidence>
<keyword evidence="1" id="KW-0812">Transmembrane</keyword>
<comment type="caution">
    <text evidence="3">The sequence shown here is derived from an EMBL/GenBank/DDBJ whole genome shotgun (WGS) entry which is preliminary data.</text>
</comment>
<feature type="transmembrane region" description="Helical" evidence="1">
    <location>
        <begin position="184"/>
        <end position="201"/>
    </location>
</feature>
<protein>
    <recommendedName>
        <fullName evidence="5">DUF998 domain-containing protein</fullName>
    </recommendedName>
</protein>
<feature type="transmembrane region" description="Helical" evidence="1">
    <location>
        <begin position="153"/>
        <end position="172"/>
    </location>
</feature>
<feature type="transmembrane region" description="Helical" evidence="1">
    <location>
        <begin position="122"/>
        <end position="141"/>
    </location>
</feature>
<feature type="transmembrane region" description="Helical" evidence="1">
    <location>
        <begin position="21"/>
        <end position="40"/>
    </location>
</feature>
<dbReference type="EMBL" id="LNJB01000011">
    <property type="protein sequence ID" value="KYC54556.1"/>
    <property type="molecule type" value="Genomic_DNA"/>
</dbReference>
<reference evidence="3 4" key="1">
    <citation type="journal article" date="2016" name="ISME J.">
        <title>Chasing the elusive Euryarchaeota class WSA2: genomes reveal a uniquely fastidious methyl-reducing methanogen.</title>
        <authorList>
            <person name="Nobu M.K."/>
            <person name="Narihiro T."/>
            <person name="Kuroda K."/>
            <person name="Mei R."/>
            <person name="Liu W.T."/>
        </authorList>
    </citation>
    <scope>NUCLEOTIDE SEQUENCE [LARGE SCALE GENOMIC DNA]</scope>
    <source>
        <strain evidence="2">ADurb1013_Bin02101</strain>
        <strain evidence="3">ADurb1213_Bin02801</strain>
    </source>
</reference>
<feature type="transmembrane region" description="Helical" evidence="1">
    <location>
        <begin position="70"/>
        <end position="90"/>
    </location>
</feature>
<dbReference type="EMBL" id="LNJE01000011">
    <property type="protein sequence ID" value="KYC57524.1"/>
    <property type="molecule type" value="Genomic_DNA"/>
</dbReference>
<proteinExistence type="predicted"/>
<evidence type="ECO:0000313" key="3">
    <source>
        <dbReference type="EMBL" id="KYC57524.1"/>
    </source>
</evidence>
<evidence type="ECO:0000256" key="1">
    <source>
        <dbReference type="SAM" id="Phobius"/>
    </source>
</evidence>
<keyword evidence="1" id="KW-1133">Transmembrane helix</keyword>
<evidence type="ECO:0000313" key="2">
    <source>
        <dbReference type="EMBL" id="KYC54556.1"/>
    </source>
</evidence>
<feature type="transmembrane region" description="Helical" evidence="1">
    <location>
        <begin position="97"/>
        <end position="116"/>
    </location>
</feature>
<accession>A0A150JBG7</accession>
<gene>
    <name evidence="2" type="ORF">AN188_00945</name>
    <name evidence="3" type="ORF">APG09_01053</name>
</gene>
<dbReference type="Pfam" id="PF06197">
    <property type="entry name" value="DUF998"/>
    <property type="match status" value="1"/>
</dbReference>
<accession>A0A150JKW9</accession>
<dbReference type="InterPro" id="IPR009339">
    <property type="entry name" value="DUF998"/>
</dbReference>
<evidence type="ECO:0000313" key="4">
    <source>
        <dbReference type="Proteomes" id="UP000092420"/>
    </source>
</evidence>
<organism evidence="3">
    <name type="scientific">Candidatus Methanofastidiosum methylothiophilum</name>
    <dbReference type="NCBI Taxonomy" id="1705564"/>
    <lineage>
        <taxon>Archaea</taxon>
        <taxon>Methanobacteriati</taxon>
        <taxon>Methanobacteriota</taxon>
        <taxon>Stenosarchaea group</taxon>
        <taxon>Candidatus Methanofastidiosia</taxon>
        <taxon>Candidatus Methanofastidiosales</taxon>
        <taxon>Candidatus Methanofastidiosaceae</taxon>
        <taxon>Candidatus Methanofastidiosum</taxon>
    </lineage>
</organism>